<name>A0A8U0IEA9_9EURY</name>
<dbReference type="AlphaFoldDB" id="A0A8U0IEA9"/>
<reference evidence="2" key="1">
    <citation type="submission" date="2022-04" db="EMBL/GenBank/DDBJ databases">
        <title>Diverse halophilic archaea isolated from saline environments.</title>
        <authorList>
            <person name="Cui H.-L."/>
        </authorList>
    </citation>
    <scope>NUCLEOTIDE SEQUENCE</scope>
    <source>
        <strain evidence="2">XZYJT40</strain>
    </source>
</reference>
<dbReference type="Proteomes" id="UP000830434">
    <property type="component" value="Chromosome"/>
</dbReference>
<feature type="region of interest" description="Disordered" evidence="1">
    <location>
        <begin position="86"/>
        <end position="236"/>
    </location>
</feature>
<accession>A0A8U0IEA9</accession>
<dbReference type="RefSeq" id="WP_248653780.1">
    <property type="nucleotide sequence ID" value="NZ_CP096658.1"/>
</dbReference>
<evidence type="ECO:0000256" key="1">
    <source>
        <dbReference type="SAM" id="MobiDB-lite"/>
    </source>
</evidence>
<dbReference type="GeneID" id="72190628"/>
<keyword evidence="3" id="KW-1185">Reference proteome</keyword>
<sequence length="236" mass="24115">MSSSDAVTETLDEGSNGFAARLGSLAESVGPALARQAESGNLAAASGVVSLVRAGRTFLRGDRKRGVVQALAGLFWVGVALAQRRSGGFGATGESGTTTGRDESDLSEVATTSPDVEDAVEPGERDADHATGEEVVNTTDADVEESDTAPEIESDADAADVDQRDVTDVSDAVDDDDEHESDADDGSESKSDESTGDAEDEADLGESSETGDSSTGDDEDPTVTDDADETAAESDD</sequence>
<dbReference type="EMBL" id="CP096658">
    <property type="protein sequence ID" value="UPV99282.1"/>
    <property type="molecule type" value="Genomic_DNA"/>
</dbReference>
<feature type="compositionally biased region" description="Acidic residues" evidence="1">
    <location>
        <begin position="194"/>
        <end position="206"/>
    </location>
</feature>
<organism evidence="2 3">
    <name type="scientific">Halorussus gelatinilyticus</name>
    <dbReference type="NCBI Taxonomy" id="2937524"/>
    <lineage>
        <taxon>Archaea</taxon>
        <taxon>Methanobacteriati</taxon>
        <taxon>Methanobacteriota</taxon>
        <taxon>Stenosarchaea group</taxon>
        <taxon>Halobacteria</taxon>
        <taxon>Halobacteriales</taxon>
        <taxon>Haladaptataceae</taxon>
        <taxon>Halorussus</taxon>
    </lineage>
</organism>
<protein>
    <submittedName>
        <fullName evidence="2">MSCRAMM family adhesin SdrC</fullName>
    </submittedName>
</protein>
<proteinExistence type="predicted"/>
<feature type="compositionally biased region" description="Basic and acidic residues" evidence="1">
    <location>
        <begin position="122"/>
        <end position="132"/>
    </location>
</feature>
<feature type="compositionally biased region" description="Acidic residues" evidence="1">
    <location>
        <begin position="141"/>
        <end position="160"/>
    </location>
</feature>
<dbReference type="KEGG" id="haxz:M0R88_12195"/>
<feature type="compositionally biased region" description="Acidic residues" evidence="1">
    <location>
        <begin position="171"/>
        <end position="186"/>
    </location>
</feature>
<feature type="compositionally biased region" description="Acidic residues" evidence="1">
    <location>
        <begin position="215"/>
        <end position="236"/>
    </location>
</feature>
<evidence type="ECO:0000313" key="2">
    <source>
        <dbReference type="EMBL" id="UPV99282.1"/>
    </source>
</evidence>
<evidence type="ECO:0000313" key="3">
    <source>
        <dbReference type="Proteomes" id="UP000830434"/>
    </source>
</evidence>
<gene>
    <name evidence="2" type="ORF">M0R88_12195</name>
</gene>